<accession>A0A7D9HW15</accession>
<dbReference type="GO" id="GO:0016020">
    <property type="term" value="C:membrane"/>
    <property type="evidence" value="ECO:0007669"/>
    <property type="project" value="UniProtKB-SubCell"/>
</dbReference>
<dbReference type="PANTHER" id="PTHR15036:SF49">
    <property type="entry name" value="AXOTACTIN"/>
    <property type="match status" value="1"/>
</dbReference>
<dbReference type="Pfam" id="PF02210">
    <property type="entry name" value="Laminin_G_2"/>
    <property type="match status" value="2"/>
</dbReference>
<keyword evidence="1 2" id="KW-1015">Disulfide bond</keyword>
<dbReference type="InterPro" id="IPR013320">
    <property type="entry name" value="ConA-like_dom_sf"/>
</dbReference>
<dbReference type="InterPro" id="IPR000742">
    <property type="entry name" value="EGF"/>
</dbReference>
<comment type="caution">
    <text evidence="3">The sequence shown here is derived from an EMBL/GenBank/DDBJ whole genome shotgun (WGS) entry which is preliminary data.</text>
</comment>
<dbReference type="PROSITE" id="PS50025">
    <property type="entry name" value="LAM_G_DOMAIN"/>
    <property type="match status" value="4"/>
</dbReference>
<dbReference type="CDD" id="cd00110">
    <property type="entry name" value="LamG"/>
    <property type="match status" value="2"/>
</dbReference>
<evidence type="ECO:0000256" key="1">
    <source>
        <dbReference type="ARBA" id="ARBA00023157"/>
    </source>
</evidence>
<dbReference type="EMBL" id="CACRXK020001919">
    <property type="protein sequence ID" value="CAB3991804.1"/>
    <property type="molecule type" value="Genomic_DNA"/>
</dbReference>
<dbReference type="Gene3D" id="2.10.25.10">
    <property type="entry name" value="Laminin"/>
    <property type="match status" value="1"/>
</dbReference>
<feature type="disulfide bond" evidence="2">
    <location>
        <begin position="415"/>
        <end position="424"/>
    </location>
</feature>
<dbReference type="SMART" id="SM00282">
    <property type="entry name" value="LamG"/>
    <property type="match status" value="4"/>
</dbReference>
<dbReference type="InterPro" id="IPR050372">
    <property type="entry name" value="Neurexin-related_CASP"/>
</dbReference>
<keyword evidence="2" id="KW-0245">EGF-like domain</keyword>
<evidence type="ECO:0000313" key="3">
    <source>
        <dbReference type="EMBL" id="CAB3991804.1"/>
    </source>
</evidence>
<reference evidence="3" key="1">
    <citation type="submission" date="2020-04" db="EMBL/GenBank/DDBJ databases">
        <authorList>
            <person name="Alioto T."/>
            <person name="Alioto T."/>
            <person name="Gomez Garrido J."/>
        </authorList>
    </citation>
    <scope>NUCLEOTIDE SEQUENCE</scope>
    <source>
        <strain evidence="3">A484AB</strain>
    </source>
</reference>
<feature type="disulfide bond" evidence="2">
    <location>
        <begin position="396"/>
        <end position="413"/>
    </location>
</feature>
<dbReference type="PANTHER" id="PTHR15036">
    <property type="entry name" value="PIKACHURIN-LIKE PROTEIN"/>
    <property type="match status" value="1"/>
</dbReference>
<dbReference type="Gene3D" id="2.60.120.1000">
    <property type="match status" value="1"/>
</dbReference>
<dbReference type="Gene3D" id="2.60.120.200">
    <property type="match status" value="4"/>
</dbReference>
<dbReference type="AlphaFoldDB" id="A0A7D9HW15"/>
<dbReference type="InterPro" id="IPR001791">
    <property type="entry name" value="Laminin_G"/>
</dbReference>
<dbReference type="SUPFAM" id="SSF49899">
    <property type="entry name" value="Concanavalin A-like lectins/glucanases"/>
    <property type="match status" value="4"/>
</dbReference>
<sequence length="1214" mass="135760">MKLFLLVALFVLETVSAARPRKEKQICFDGSSYIRYEISPSKPLSSAKDEIKFKFRSTDASGLLLYAHSRGLNGDHVLLELVRGKLRVRYQLGRNSTLKQVIVGDGLGDDIVSTVMVTRDKKKLTVSAYGGQSDKMDIVIPGEDDRLDLNGFIYVGGYLNPPLQYPSFHRVNFKGCMYQATFKSSHKVDFIDGAINKRDGFTSDIEETDNPKIPPRAMNFKRETFLRFVIQEKDPIDPTKILKKLYGSLDFRTVLFQGTIFTASSVSLKFQQSQLSLISGADIISIDFPEEGQANDGRWFRIEFVVENHNLELQLNDVRRRITPSNKPQYGAVITYGVYENKMNFIGCIRNMVLQGVNITYYDIVDPYRVQSKLADGFDELSEGCKASDPCIPNPCFHDARCLTVTKDPGVECECLHKYQPPFCQFSSLATSCSAIKKYQPGRIGGDTRRKYDVDPDDSGPLTPVSVTCDYSKKTQGQEMQGLTEIETKETSNGVTISPPIDYTERFSYKKEIKYEVSIESVKAIVDRSEQCTQLVKYDCKDAKLFNAPGGDPASRWLSANGYLQYYWGGAKRDSYKCACAYTAKGCQDGGFCHCDSKLAETRAASDEGLLNVTRDLPVREVQFGGLSKTSQATFTIKRIDCYGVDTLGVVTFLAPDGWVRAPPWNAPYGGDISFYIKTVFPTGDLIDHRNSDESHIFQVRIYDETTIEVVVSFGTSIRTKYRAAIDDSQEKGERKRNLVDNEWHRIQVIRTLWELSVKIDDKPALDPVNKQPLRPLPLSGDGRSRLNIDLPMFVGSFWRFPTYKKGYVGCMKGFTINGVLFDLANAVDHLAMEPEVLVLKGCGNACEHKPCPYGTCVEQYISYKCDCSETPFYGTYCSKEIGTKIQNSPVYEYANLTMASSKYEKIVLAFSTEAVNDRCRGTLFQILSEDEAQYYKLSVIDRNSLEFEFRLLPLQREEKLRIDVGNIDFCDRTRHIVNIERTVEGSSESKIKYRIDGRKIVERDYQLKAAAEFMKPYKYYVGNTKVGGTDDVFVGCISGAKFHLYAADEAMPETVEPIARGIRSSNGSLSPIEHQSCGPTINTPIPMTTREVPGPTTPTDYPSTEFLRDVGIHEAEDTNWAVLIVVALLLMLVLVAVVVLTIWFVMQHKNDYQILEKADGTVIGTATVRGGNASVASVPAAGSTYFAPARAAPSVASTGNLSRAKSKSNDLFV</sequence>
<name>A0A7D9HW15_PARCT</name>
<keyword evidence="4" id="KW-1185">Reference proteome</keyword>
<evidence type="ECO:0000256" key="2">
    <source>
        <dbReference type="PROSITE-ProRule" id="PRU00076"/>
    </source>
</evidence>
<organism evidence="3 4">
    <name type="scientific">Paramuricea clavata</name>
    <name type="common">Red gorgonian</name>
    <name type="synonym">Violescent sea-whip</name>
    <dbReference type="NCBI Taxonomy" id="317549"/>
    <lineage>
        <taxon>Eukaryota</taxon>
        <taxon>Metazoa</taxon>
        <taxon>Cnidaria</taxon>
        <taxon>Anthozoa</taxon>
        <taxon>Octocorallia</taxon>
        <taxon>Malacalcyonacea</taxon>
        <taxon>Plexauridae</taxon>
        <taxon>Paramuricea</taxon>
    </lineage>
</organism>
<comment type="caution">
    <text evidence="2">Lacks conserved residue(s) required for the propagation of feature annotation.</text>
</comment>
<dbReference type="OrthoDB" id="26719at2759"/>
<evidence type="ECO:0000313" key="4">
    <source>
        <dbReference type="Proteomes" id="UP001152795"/>
    </source>
</evidence>
<dbReference type="SMART" id="SM00181">
    <property type="entry name" value="EGF"/>
    <property type="match status" value="2"/>
</dbReference>
<dbReference type="PROSITE" id="PS50026">
    <property type="entry name" value="EGF_3"/>
    <property type="match status" value="1"/>
</dbReference>
<protein>
    <submittedName>
        <fullName evidence="3">EGF and laminin G domain-containing -like</fullName>
    </submittedName>
</protein>
<proteinExistence type="predicted"/>
<dbReference type="Proteomes" id="UP001152795">
    <property type="component" value="Unassembled WGS sequence"/>
</dbReference>
<gene>
    <name evidence="3" type="ORF">PACLA_8A021108</name>
</gene>